<dbReference type="PANTHER" id="PTHR43563:SF1">
    <property type="entry name" value="AMINE OXIDASE [FLAVIN-CONTAINING] B"/>
    <property type="match status" value="1"/>
</dbReference>
<dbReference type="Pfam" id="PF01593">
    <property type="entry name" value="Amino_oxidase"/>
    <property type="match status" value="1"/>
</dbReference>
<proteinExistence type="inferred from homology"/>
<dbReference type="InterPro" id="IPR036188">
    <property type="entry name" value="FAD/NAD-bd_sf"/>
</dbReference>
<dbReference type="InterPro" id="IPR050703">
    <property type="entry name" value="Flavin_MAO"/>
</dbReference>
<protein>
    <submittedName>
        <fullName evidence="3">FAD-binding protein</fullName>
    </submittedName>
</protein>
<evidence type="ECO:0000259" key="2">
    <source>
        <dbReference type="Pfam" id="PF01593"/>
    </source>
</evidence>
<dbReference type="EMBL" id="QQNH01000035">
    <property type="protein sequence ID" value="RDE07786.1"/>
    <property type="molecule type" value="Genomic_DNA"/>
</dbReference>
<keyword evidence="4" id="KW-1185">Reference proteome</keyword>
<sequence>MEVIIAGAGLAGMYAAWLLERAGHDVQVLEASHRVGGRTWSHKLSNGEVVERGGEYIGPDQHLIRRVCAELELPLIPHGIVFNRRWMAEGTRYSTEQLAEAEQQLHGTIDGFTERGRHNASLLDAARETWGNDAYVEHPVWIRIATSLANDPGKVSARGYLTRERGRRSVYLEHGARVLSGNQAITLEIEKRLSKPVLLGHRVTSVQQDAGKVTLETSNGTSFVADFAVIAIPLLPLREVVKDVELPEIMRGAIDARVMGAAAKISAATEGSGPPMGVQYPGALWWTWNSLASDDDCGREAVTAFAGGQRTVEELALEDGGMGWKTKISSYRTDLTISDEIIVTDWTQDPLIGGGYSAPGVAWKPEFATAFEEAAGRIAIAGEHTSESSMNGSLRSGERAANALLRHG</sequence>
<dbReference type="SUPFAM" id="SSF51905">
    <property type="entry name" value="FAD/NAD(P)-binding domain"/>
    <property type="match status" value="1"/>
</dbReference>
<evidence type="ECO:0000313" key="3">
    <source>
        <dbReference type="EMBL" id="RDE07786.1"/>
    </source>
</evidence>
<gene>
    <name evidence="3" type="ORF">DVH29_14895</name>
</gene>
<dbReference type="AlphaFoldDB" id="A0A369VZG1"/>
<dbReference type="PANTHER" id="PTHR43563">
    <property type="entry name" value="AMINE OXIDASE"/>
    <property type="match status" value="1"/>
</dbReference>
<evidence type="ECO:0000256" key="1">
    <source>
        <dbReference type="ARBA" id="ARBA00005995"/>
    </source>
</evidence>
<dbReference type="OrthoDB" id="337830at2"/>
<dbReference type="Proteomes" id="UP000253759">
    <property type="component" value="Unassembled WGS sequence"/>
</dbReference>
<dbReference type="InterPro" id="IPR002937">
    <property type="entry name" value="Amino_oxidase"/>
</dbReference>
<dbReference type="GO" id="GO:0016491">
    <property type="term" value="F:oxidoreductase activity"/>
    <property type="evidence" value="ECO:0007669"/>
    <property type="project" value="InterPro"/>
</dbReference>
<comment type="caution">
    <text evidence="3">The sequence shown here is derived from an EMBL/GenBank/DDBJ whole genome shotgun (WGS) entry which is preliminary data.</text>
</comment>
<evidence type="ECO:0000313" key="4">
    <source>
        <dbReference type="Proteomes" id="UP000253759"/>
    </source>
</evidence>
<dbReference type="Gene3D" id="3.50.50.60">
    <property type="entry name" value="FAD/NAD(P)-binding domain"/>
    <property type="match status" value="1"/>
</dbReference>
<name>A0A369VZG1_9HYPH</name>
<dbReference type="RefSeq" id="WP_114646983.1">
    <property type="nucleotide sequence ID" value="NZ_QQNH01000035.1"/>
</dbReference>
<comment type="similarity">
    <text evidence="1">Belongs to the flavin monoamine oxidase family.</text>
</comment>
<accession>A0A369VZG1</accession>
<organism evidence="3 4">
    <name type="scientific">Pelagibacterium lacus</name>
    <dbReference type="NCBI Taxonomy" id="2282655"/>
    <lineage>
        <taxon>Bacteria</taxon>
        <taxon>Pseudomonadati</taxon>
        <taxon>Pseudomonadota</taxon>
        <taxon>Alphaproteobacteria</taxon>
        <taxon>Hyphomicrobiales</taxon>
        <taxon>Devosiaceae</taxon>
        <taxon>Pelagibacterium</taxon>
    </lineage>
</organism>
<feature type="domain" description="Amine oxidase" evidence="2">
    <location>
        <begin position="10"/>
        <end position="405"/>
    </location>
</feature>
<reference evidence="4" key="1">
    <citation type="submission" date="2018-07" db="EMBL/GenBank/DDBJ databases">
        <authorList>
            <person name="Liu B.-T."/>
            <person name="Du Z."/>
        </authorList>
    </citation>
    <scope>NUCLEOTIDE SEQUENCE [LARGE SCALE GENOMIC DNA]</scope>
    <source>
        <strain evidence="4">XYN52</strain>
    </source>
</reference>